<evidence type="ECO:0000259" key="3">
    <source>
        <dbReference type="PROSITE" id="PS50112"/>
    </source>
</evidence>
<dbReference type="Pfam" id="PF00015">
    <property type="entry name" value="MCPsignal"/>
    <property type="match status" value="1"/>
</dbReference>
<evidence type="ECO:0000259" key="2">
    <source>
        <dbReference type="PROSITE" id="PS50111"/>
    </source>
</evidence>
<dbReference type="InterPro" id="IPR004090">
    <property type="entry name" value="Chemotax_Me-accpt_rcpt"/>
</dbReference>
<name>A0A3S2Y9E4_9SPHN</name>
<dbReference type="InterPro" id="IPR001610">
    <property type="entry name" value="PAC"/>
</dbReference>
<evidence type="ECO:0000313" key="5">
    <source>
        <dbReference type="EMBL" id="RVU06489.1"/>
    </source>
</evidence>
<feature type="domain" description="PAS" evidence="3">
    <location>
        <begin position="405"/>
        <end position="435"/>
    </location>
</feature>
<dbReference type="Proteomes" id="UP000282837">
    <property type="component" value="Unassembled WGS sequence"/>
</dbReference>
<dbReference type="InterPro" id="IPR004089">
    <property type="entry name" value="MCPsignal_dom"/>
</dbReference>
<evidence type="ECO:0000313" key="6">
    <source>
        <dbReference type="Proteomes" id="UP000282837"/>
    </source>
</evidence>
<dbReference type="InterPro" id="IPR013655">
    <property type="entry name" value="PAS_fold_3"/>
</dbReference>
<dbReference type="OrthoDB" id="9765776at2"/>
<dbReference type="SUPFAM" id="SSF55785">
    <property type="entry name" value="PYP-like sensor domain (PAS domain)"/>
    <property type="match status" value="4"/>
</dbReference>
<protein>
    <submittedName>
        <fullName evidence="5">PAS domain S-box protein</fullName>
    </submittedName>
</protein>
<feature type="domain" description="PAS" evidence="3">
    <location>
        <begin position="39"/>
        <end position="68"/>
    </location>
</feature>
<reference evidence="5 6" key="1">
    <citation type="submission" date="2019-01" db="EMBL/GenBank/DDBJ databases">
        <authorList>
            <person name="Chen W.-M."/>
        </authorList>
    </citation>
    <scope>NUCLEOTIDE SEQUENCE [LARGE SCALE GENOMIC DNA]</scope>
    <source>
        <strain evidence="5 6">FSY-9</strain>
    </source>
</reference>
<dbReference type="SMART" id="SM00091">
    <property type="entry name" value="PAS"/>
    <property type="match status" value="4"/>
</dbReference>
<dbReference type="Pfam" id="PF08447">
    <property type="entry name" value="PAS_3"/>
    <property type="match status" value="4"/>
</dbReference>
<evidence type="ECO:0000259" key="4">
    <source>
        <dbReference type="PROSITE" id="PS50113"/>
    </source>
</evidence>
<proteinExistence type="predicted"/>
<evidence type="ECO:0000256" key="1">
    <source>
        <dbReference type="PROSITE-ProRule" id="PRU00284"/>
    </source>
</evidence>
<dbReference type="NCBIfam" id="TIGR00229">
    <property type="entry name" value="sensory_box"/>
    <property type="match status" value="4"/>
</dbReference>
<feature type="domain" description="PAC" evidence="4">
    <location>
        <begin position="98"/>
        <end position="150"/>
    </location>
</feature>
<feature type="domain" description="PAS" evidence="3">
    <location>
        <begin position="161"/>
        <end position="192"/>
    </location>
</feature>
<dbReference type="InterPro" id="IPR035965">
    <property type="entry name" value="PAS-like_dom_sf"/>
</dbReference>
<dbReference type="GO" id="GO:0006935">
    <property type="term" value="P:chemotaxis"/>
    <property type="evidence" value="ECO:0007669"/>
    <property type="project" value="InterPro"/>
</dbReference>
<dbReference type="SMART" id="SM00086">
    <property type="entry name" value="PAC"/>
    <property type="match status" value="4"/>
</dbReference>
<feature type="domain" description="PAS" evidence="3">
    <location>
        <begin position="283"/>
        <end position="314"/>
    </location>
</feature>
<dbReference type="GO" id="GO:0007165">
    <property type="term" value="P:signal transduction"/>
    <property type="evidence" value="ECO:0007669"/>
    <property type="project" value="UniProtKB-KW"/>
</dbReference>
<dbReference type="Gene3D" id="1.10.287.950">
    <property type="entry name" value="Methyl-accepting chemotaxis protein"/>
    <property type="match status" value="1"/>
</dbReference>
<feature type="domain" description="Methyl-accepting transducer" evidence="2">
    <location>
        <begin position="525"/>
        <end position="707"/>
    </location>
</feature>
<dbReference type="PRINTS" id="PR00260">
    <property type="entry name" value="CHEMTRNSDUCR"/>
</dbReference>
<keyword evidence="1" id="KW-0807">Transducer</keyword>
<organism evidence="5 6">
    <name type="scientific">Novosphingobium umbonatum</name>
    <dbReference type="NCBI Taxonomy" id="1908524"/>
    <lineage>
        <taxon>Bacteria</taxon>
        <taxon>Pseudomonadati</taxon>
        <taxon>Pseudomonadota</taxon>
        <taxon>Alphaproteobacteria</taxon>
        <taxon>Sphingomonadales</taxon>
        <taxon>Sphingomonadaceae</taxon>
        <taxon>Novosphingobium</taxon>
    </lineage>
</organism>
<dbReference type="SUPFAM" id="SSF58104">
    <property type="entry name" value="Methyl-accepting chemotaxis protein (MCP) signaling domain"/>
    <property type="match status" value="1"/>
</dbReference>
<feature type="domain" description="PAC" evidence="4">
    <location>
        <begin position="220"/>
        <end position="272"/>
    </location>
</feature>
<dbReference type="InterPro" id="IPR000700">
    <property type="entry name" value="PAS-assoc_C"/>
</dbReference>
<dbReference type="PROSITE" id="PS50113">
    <property type="entry name" value="PAC"/>
    <property type="match status" value="4"/>
</dbReference>
<feature type="domain" description="PAC" evidence="4">
    <location>
        <begin position="462"/>
        <end position="516"/>
    </location>
</feature>
<dbReference type="InterPro" id="IPR050903">
    <property type="entry name" value="Bact_Chemotaxis_MeTrfase"/>
</dbReference>
<dbReference type="PANTHER" id="PTHR24422:SF10">
    <property type="entry name" value="CHEMOTAXIS PROTEIN METHYLTRANSFERASE 2"/>
    <property type="match status" value="1"/>
</dbReference>
<dbReference type="InterPro" id="IPR000014">
    <property type="entry name" value="PAS"/>
</dbReference>
<dbReference type="EMBL" id="SACO01000003">
    <property type="protein sequence ID" value="RVU06489.1"/>
    <property type="molecule type" value="Genomic_DNA"/>
</dbReference>
<dbReference type="PANTHER" id="PTHR24422">
    <property type="entry name" value="CHEMOTAXIS PROTEIN METHYLTRANSFERASE"/>
    <property type="match status" value="1"/>
</dbReference>
<dbReference type="SMART" id="SM00283">
    <property type="entry name" value="MA"/>
    <property type="match status" value="1"/>
</dbReference>
<dbReference type="GO" id="GO:0016020">
    <property type="term" value="C:membrane"/>
    <property type="evidence" value="ECO:0007669"/>
    <property type="project" value="InterPro"/>
</dbReference>
<feature type="domain" description="PAC" evidence="4">
    <location>
        <begin position="342"/>
        <end position="394"/>
    </location>
</feature>
<dbReference type="PROSITE" id="PS50111">
    <property type="entry name" value="CHEMOTAXIS_TRANSDUC_2"/>
    <property type="match status" value="1"/>
</dbReference>
<sequence length="707" mass="78952">MDGDNLVSVLSYAFDVTGEKEAAADSQSRLSAIDRAFALIEFDLEGRILHANENFLSLMGYTLDHVRGAHHRIFCDKDYVSSPAYRQFWKKLGSGEFDQGEYKRLTQDKREVWIQASYNPILDADGQPYKILKVAMDVTEQRRHAMEADSKLSAIDRSQAVVEFDLNGTVLCANDNFLSAVGYDRSEVVGKSHSMFCDAGYAASAEYTEFWHKLSRGEYYSGIFRRKGKGGRDVWIRATYNPVLDLEGKPIKIVKFAHDISESHERNLEQQSKISAINRSQAVVEFDVQGNIIFANENFLNLTGYRWDEMQGRSHKFFCDKEYINSDAHNILWERLVRGEHISSEFKRMKKGGEEFWVQATYNPLLGADGTPVKISMIAVDITQEKLKASEYEAKVNAIGRALAVIEFDMDGNVLSANENFLRAMGYSLRELVGQHHSMFCSPDYIRTSEYADFWLKLNRGEQHSGRFHRVGKYDRDVWIQATYNPIFNLQGEPVRIIKYAFDITDQVKMEREISARAHDLDSLVERLSSSITSINDATQSAGGLSQDTRLSAETGREALGKAIEAIELIQTSAAGIAEMVGIISEIAGQTNLLAFNAEIEAARAGEHGVGFSVVAGEVRKLAERSSTAARDISRLIEQSISRIGQGTERSHDASNAFVGIVDSVNKTARAIEDITESAKAQDAVSAEVVTLIHRLSDVTGGTKHAH</sequence>
<dbReference type="PROSITE" id="PS50112">
    <property type="entry name" value="PAS"/>
    <property type="match status" value="4"/>
</dbReference>
<dbReference type="AlphaFoldDB" id="A0A3S2Y9E4"/>
<dbReference type="Gene3D" id="3.30.450.20">
    <property type="entry name" value="PAS domain"/>
    <property type="match status" value="4"/>
</dbReference>
<gene>
    <name evidence="5" type="ORF">EOE18_05810</name>
</gene>
<dbReference type="CDD" id="cd00130">
    <property type="entry name" value="PAS"/>
    <property type="match status" value="4"/>
</dbReference>
<keyword evidence="6" id="KW-1185">Reference proteome</keyword>
<accession>A0A3S2Y9E4</accession>
<comment type="caution">
    <text evidence="5">The sequence shown here is derived from an EMBL/GenBank/DDBJ whole genome shotgun (WGS) entry which is preliminary data.</text>
</comment>
<dbReference type="GO" id="GO:0004888">
    <property type="term" value="F:transmembrane signaling receptor activity"/>
    <property type="evidence" value="ECO:0007669"/>
    <property type="project" value="InterPro"/>
</dbReference>